<keyword evidence="8 20" id="KW-0418">Kinase</keyword>
<comment type="cofactor">
    <cofactor evidence="18">
        <name>Mg(2+)</name>
        <dbReference type="ChEBI" id="CHEBI:18420"/>
    </cofactor>
    <text evidence="18">Mn(2+), Zn(2+), Cd(2+) and Co(2+) support activity to lesser extents.</text>
</comment>
<comment type="caution">
    <text evidence="20">The sequence shown here is derived from an EMBL/GenBank/DDBJ whole genome shotgun (WGS) entry which is preliminary data.</text>
</comment>
<keyword evidence="13" id="KW-0594">Phospholipid biosynthesis</keyword>
<evidence type="ECO:0000256" key="5">
    <source>
        <dbReference type="ARBA" id="ARBA00022679"/>
    </source>
</evidence>
<evidence type="ECO:0000256" key="17">
    <source>
        <dbReference type="PIRSR" id="PIRSR600829-3"/>
    </source>
</evidence>
<feature type="transmembrane region" description="Helical" evidence="19">
    <location>
        <begin position="63"/>
        <end position="84"/>
    </location>
</feature>
<proteinExistence type="inferred from homology"/>
<keyword evidence="9 17" id="KW-0067">ATP-binding</keyword>
<keyword evidence="5" id="KW-0808">Transferase</keyword>
<feature type="binding site" evidence="16">
    <location>
        <begin position="35"/>
        <end position="39"/>
    </location>
    <ligand>
        <name>substrate</name>
    </ligand>
</feature>
<evidence type="ECO:0000256" key="10">
    <source>
        <dbReference type="ARBA" id="ARBA00022989"/>
    </source>
</evidence>
<dbReference type="PROSITE" id="PS01069">
    <property type="entry name" value="DAGK_PROKAR"/>
    <property type="match status" value="1"/>
</dbReference>
<keyword evidence="18" id="KW-0479">Metal-binding</keyword>
<feature type="binding site" evidence="16">
    <location>
        <position position="74"/>
    </location>
    <ligand>
        <name>substrate</name>
    </ligand>
</feature>
<keyword evidence="7 17" id="KW-0547">Nucleotide-binding</keyword>
<keyword evidence="4" id="KW-0444">Lipid biosynthesis</keyword>
<keyword evidence="18" id="KW-0460">Magnesium</keyword>
<dbReference type="RefSeq" id="WP_107672301.1">
    <property type="nucleotide sequence ID" value="NZ_PZKE01000003.1"/>
</dbReference>
<evidence type="ECO:0000256" key="13">
    <source>
        <dbReference type="ARBA" id="ARBA00023209"/>
    </source>
</evidence>
<keyword evidence="21" id="KW-1185">Reference proteome</keyword>
<feature type="binding site" evidence="17">
    <location>
        <begin position="100"/>
        <end position="101"/>
    </location>
    <ligand>
        <name>ATP</name>
        <dbReference type="ChEBI" id="CHEBI:30616"/>
    </ligand>
</feature>
<keyword evidence="14" id="KW-1208">Phospholipid metabolism</keyword>
<sequence length="124" mass="12881">MTGDGIPPRKTGLAHFAAAASYSAAGLKRLAQESAFRQEALAGLAILLAMAVLGASVGEMLGFFALLCLLIAVEALNTAIEVVVDHLAPKEWARFAKEAKDLGSLAVAMTITAIGAYLLWVILA</sequence>
<protein>
    <submittedName>
        <fullName evidence="20">Diacylglycerol kinase</fullName>
    </submittedName>
</protein>
<feature type="binding site" evidence="18">
    <location>
        <position position="33"/>
    </location>
    <ligand>
        <name>a divalent metal cation</name>
        <dbReference type="ChEBI" id="CHEBI:60240"/>
    </ligand>
</feature>
<feature type="binding site" evidence="17">
    <location>
        <position position="33"/>
    </location>
    <ligand>
        <name>ATP</name>
        <dbReference type="ChEBI" id="CHEBI:30616"/>
    </ligand>
</feature>
<feature type="binding site" evidence="17">
    <location>
        <position position="81"/>
    </location>
    <ligand>
        <name>ATP</name>
        <dbReference type="ChEBI" id="CHEBI:30616"/>
    </ligand>
</feature>
<evidence type="ECO:0000256" key="3">
    <source>
        <dbReference type="ARBA" id="ARBA00022475"/>
    </source>
</evidence>
<dbReference type="AlphaFoldDB" id="A0A2T4JCI6"/>
<feature type="binding site" evidence="18">
    <location>
        <position position="81"/>
    </location>
    <ligand>
        <name>a divalent metal cation</name>
        <dbReference type="ChEBI" id="CHEBI:60240"/>
    </ligand>
</feature>
<dbReference type="GO" id="GO:0008654">
    <property type="term" value="P:phospholipid biosynthetic process"/>
    <property type="evidence" value="ECO:0007669"/>
    <property type="project" value="UniProtKB-KW"/>
</dbReference>
<evidence type="ECO:0000313" key="20">
    <source>
        <dbReference type="EMBL" id="PTE15625.1"/>
    </source>
</evidence>
<feature type="active site" description="Proton acceptor" evidence="15">
    <location>
        <position position="74"/>
    </location>
</feature>
<feature type="binding site" evidence="16">
    <location>
        <position position="104"/>
    </location>
    <ligand>
        <name>substrate</name>
    </ligand>
</feature>
<evidence type="ECO:0000256" key="2">
    <source>
        <dbReference type="ARBA" id="ARBA00005967"/>
    </source>
</evidence>
<dbReference type="InterPro" id="IPR036945">
    <property type="entry name" value="DAGK_sf"/>
</dbReference>
<dbReference type="Proteomes" id="UP000241362">
    <property type="component" value="Unassembled WGS sequence"/>
</dbReference>
<evidence type="ECO:0000256" key="15">
    <source>
        <dbReference type="PIRSR" id="PIRSR600829-1"/>
    </source>
</evidence>
<organism evidence="20 21">
    <name type="scientific">Fuscovulum blasticum DSM 2131</name>
    <dbReference type="NCBI Taxonomy" id="1188250"/>
    <lineage>
        <taxon>Bacteria</taxon>
        <taxon>Pseudomonadati</taxon>
        <taxon>Pseudomonadota</taxon>
        <taxon>Alphaproteobacteria</taxon>
        <taxon>Rhodobacterales</taxon>
        <taxon>Paracoccaceae</taxon>
        <taxon>Pseudogemmobacter</taxon>
    </lineage>
</organism>
<comment type="similarity">
    <text evidence="2">Belongs to the bacterial diacylglycerol kinase family.</text>
</comment>
<dbReference type="InterPro" id="IPR000829">
    <property type="entry name" value="DAGK"/>
</dbReference>
<evidence type="ECO:0000256" key="1">
    <source>
        <dbReference type="ARBA" id="ARBA00004651"/>
    </source>
</evidence>
<reference evidence="20 21" key="1">
    <citation type="submission" date="2018-03" db="EMBL/GenBank/DDBJ databases">
        <title>Rhodobacter blasticus.</title>
        <authorList>
            <person name="Meyer T.E."/>
            <person name="Miller S."/>
            <person name="Lodha T."/>
            <person name="Gandham S."/>
            <person name="Chintalapati S."/>
            <person name="Chintalapati V.R."/>
        </authorList>
    </citation>
    <scope>NUCLEOTIDE SEQUENCE [LARGE SCALE GENOMIC DNA]</scope>
    <source>
        <strain evidence="20 21">DSM 2131</strain>
    </source>
</reference>
<evidence type="ECO:0000256" key="18">
    <source>
        <dbReference type="PIRSR" id="PIRSR600829-4"/>
    </source>
</evidence>
<keyword evidence="11" id="KW-0443">Lipid metabolism</keyword>
<keyword evidence="10 19" id="KW-1133">Transmembrane helix</keyword>
<evidence type="ECO:0000256" key="14">
    <source>
        <dbReference type="ARBA" id="ARBA00023264"/>
    </source>
</evidence>
<evidence type="ECO:0000256" key="16">
    <source>
        <dbReference type="PIRSR" id="PIRSR600829-2"/>
    </source>
</evidence>
<dbReference type="GO" id="GO:0046872">
    <property type="term" value="F:metal ion binding"/>
    <property type="evidence" value="ECO:0007669"/>
    <property type="project" value="UniProtKB-KW"/>
</dbReference>
<evidence type="ECO:0000256" key="7">
    <source>
        <dbReference type="ARBA" id="ARBA00022741"/>
    </source>
</evidence>
<comment type="subcellular location">
    <subcellularLocation>
        <location evidence="1">Cell membrane</location>
        <topology evidence="1">Multi-pass membrane protein</topology>
    </subcellularLocation>
</comment>
<dbReference type="GO" id="GO:0005886">
    <property type="term" value="C:plasma membrane"/>
    <property type="evidence" value="ECO:0007669"/>
    <property type="project" value="UniProtKB-SubCell"/>
</dbReference>
<dbReference type="PANTHER" id="PTHR34299:SF1">
    <property type="entry name" value="DIACYLGLYCEROL KINASE"/>
    <property type="match status" value="1"/>
</dbReference>
<keyword evidence="12 19" id="KW-0472">Membrane</keyword>
<keyword evidence="6 19" id="KW-0812">Transmembrane</keyword>
<evidence type="ECO:0000256" key="8">
    <source>
        <dbReference type="ARBA" id="ARBA00022777"/>
    </source>
</evidence>
<gene>
    <name evidence="20" type="ORF">C5F44_04450</name>
</gene>
<name>A0A2T4JCI6_FUSBL</name>
<evidence type="ECO:0000256" key="12">
    <source>
        <dbReference type="ARBA" id="ARBA00023136"/>
    </source>
</evidence>
<dbReference type="EMBL" id="PZKE01000003">
    <property type="protein sequence ID" value="PTE15625.1"/>
    <property type="molecule type" value="Genomic_DNA"/>
</dbReference>
<evidence type="ECO:0000313" key="21">
    <source>
        <dbReference type="Proteomes" id="UP000241362"/>
    </source>
</evidence>
<evidence type="ECO:0000256" key="19">
    <source>
        <dbReference type="SAM" id="Phobius"/>
    </source>
</evidence>
<accession>A0A2T4JCI6</accession>
<feature type="transmembrane region" description="Helical" evidence="19">
    <location>
        <begin position="105"/>
        <end position="123"/>
    </location>
</feature>
<feature type="binding site" evidence="17">
    <location>
        <position position="22"/>
    </location>
    <ligand>
        <name>ATP</name>
        <dbReference type="ChEBI" id="CHEBI:30616"/>
    </ligand>
</feature>
<evidence type="ECO:0000256" key="6">
    <source>
        <dbReference type="ARBA" id="ARBA00022692"/>
    </source>
</evidence>
<dbReference type="GO" id="GO:0005524">
    <property type="term" value="F:ATP binding"/>
    <property type="evidence" value="ECO:0007669"/>
    <property type="project" value="UniProtKB-KW"/>
</dbReference>
<dbReference type="Gene3D" id="1.10.287.3610">
    <property type="match status" value="1"/>
</dbReference>
<dbReference type="Pfam" id="PF01219">
    <property type="entry name" value="DAGK_prokar"/>
    <property type="match status" value="1"/>
</dbReference>
<evidence type="ECO:0000256" key="9">
    <source>
        <dbReference type="ARBA" id="ARBA00022840"/>
    </source>
</evidence>
<dbReference type="GO" id="GO:0016301">
    <property type="term" value="F:kinase activity"/>
    <property type="evidence" value="ECO:0007669"/>
    <property type="project" value="UniProtKB-KW"/>
</dbReference>
<evidence type="ECO:0000256" key="4">
    <source>
        <dbReference type="ARBA" id="ARBA00022516"/>
    </source>
</evidence>
<dbReference type="PANTHER" id="PTHR34299">
    <property type="entry name" value="DIACYLGLYCEROL KINASE"/>
    <property type="match status" value="1"/>
</dbReference>
<evidence type="ECO:0000256" key="11">
    <source>
        <dbReference type="ARBA" id="ARBA00023098"/>
    </source>
</evidence>
<feature type="transmembrane region" description="Helical" evidence="19">
    <location>
        <begin position="40"/>
        <end position="57"/>
    </location>
</feature>
<keyword evidence="3" id="KW-1003">Cell membrane</keyword>